<reference evidence="2" key="1">
    <citation type="submission" date="2017-09" db="EMBL/GenBank/DDBJ databases">
        <authorList>
            <person name="Feng G."/>
            <person name="Zhu H."/>
        </authorList>
    </citation>
    <scope>NUCLEOTIDE SEQUENCE [LARGE SCALE GENOMIC DNA]</scope>
    <source>
        <strain evidence="2">1PNM-20</strain>
    </source>
</reference>
<accession>A0A2A2SJ23</accession>
<dbReference type="EMBL" id="NSLI01000001">
    <property type="protein sequence ID" value="PAX09229.1"/>
    <property type="molecule type" value="Genomic_DNA"/>
</dbReference>
<comment type="caution">
    <text evidence="1">The sequence shown here is derived from an EMBL/GenBank/DDBJ whole genome shotgun (WGS) entry which is preliminary data.</text>
</comment>
<dbReference type="RefSeq" id="WP_095996335.1">
    <property type="nucleotide sequence ID" value="NZ_NSLI01000001.1"/>
</dbReference>
<dbReference type="Pfam" id="PF13692">
    <property type="entry name" value="Glyco_trans_1_4"/>
    <property type="match status" value="1"/>
</dbReference>
<name>A0A2A2SJ23_9SPHN</name>
<evidence type="ECO:0000313" key="1">
    <source>
        <dbReference type="EMBL" id="PAX09229.1"/>
    </source>
</evidence>
<organism evidence="1 2">
    <name type="scientific">Sphingomonas lenta</name>
    <dbReference type="NCBI Taxonomy" id="1141887"/>
    <lineage>
        <taxon>Bacteria</taxon>
        <taxon>Pseudomonadati</taxon>
        <taxon>Pseudomonadota</taxon>
        <taxon>Alphaproteobacteria</taxon>
        <taxon>Sphingomonadales</taxon>
        <taxon>Sphingomonadaceae</taxon>
        <taxon>Sphingomonas</taxon>
    </lineage>
</organism>
<dbReference type="Gene3D" id="3.40.50.2000">
    <property type="entry name" value="Glycogen Phosphorylase B"/>
    <property type="match status" value="2"/>
</dbReference>
<keyword evidence="1" id="KW-0808">Transferase</keyword>
<dbReference type="AlphaFoldDB" id="A0A2A2SJ23"/>
<dbReference type="PANTHER" id="PTHR12526:SF590">
    <property type="entry name" value="ALPHA-MALTOSE-1-PHOSPHATE SYNTHASE"/>
    <property type="match status" value="1"/>
</dbReference>
<proteinExistence type="predicted"/>
<protein>
    <submittedName>
        <fullName evidence="1">Glycosyl transferase family 1</fullName>
    </submittedName>
</protein>
<keyword evidence="2" id="KW-1185">Reference proteome</keyword>
<dbReference type="Proteomes" id="UP000218151">
    <property type="component" value="Unassembled WGS sequence"/>
</dbReference>
<dbReference type="SUPFAM" id="SSF53756">
    <property type="entry name" value="UDP-Glycosyltransferase/glycogen phosphorylase"/>
    <property type="match status" value="1"/>
</dbReference>
<evidence type="ECO:0000313" key="2">
    <source>
        <dbReference type="Proteomes" id="UP000218151"/>
    </source>
</evidence>
<gene>
    <name evidence="1" type="ORF">CKY28_00195</name>
</gene>
<dbReference type="OrthoDB" id="9790710at2"/>
<dbReference type="CDD" id="cd03801">
    <property type="entry name" value="GT4_PimA-like"/>
    <property type="match status" value="1"/>
</dbReference>
<dbReference type="GO" id="GO:0016757">
    <property type="term" value="F:glycosyltransferase activity"/>
    <property type="evidence" value="ECO:0007669"/>
    <property type="project" value="TreeGrafter"/>
</dbReference>
<dbReference type="PANTHER" id="PTHR12526">
    <property type="entry name" value="GLYCOSYLTRANSFERASE"/>
    <property type="match status" value="1"/>
</dbReference>
<sequence length="366" mass="40276">MSDDLRRDLSGRTILMLPRYGELGPSSRLRMGQFAPRLEGAGATVRSSPFFDDDYLRALFGSGSKSKLSSLRAYARRTAALARERADLVWIERELFPFLPGGFERALRARRIPYVVDWDDAVFHRYDRHPCSAVRRVLGRKFDASLRGSAAATPGNSYLARYMAEHGARRVVTVPTVVDPRRYDPRPRARGASLRLGWIGTPANARYLSVVADAIRLLGDEAPVTLVTIGAPRLDGFPVEQEAHDWSEDSEARLLSTVDVGVMPLPDRSFERGKCGYKLIQYMASGRAVIASPVGVNAEIVDGEVGLLATTPAEWAEAIRMLAADPARTEAMGQAGRRRVEERYSIDVAGAALVDLFASVASEARR</sequence>